<dbReference type="RefSeq" id="WP_279651345.1">
    <property type="nucleotide sequence ID" value="NZ_CP122539.1"/>
</dbReference>
<evidence type="ECO:0000313" key="3">
    <source>
        <dbReference type="Proteomes" id="UP001232001"/>
    </source>
</evidence>
<name>A0ABY8L2H6_9FLAO</name>
<evidence type="ECO:0000256" key="1">
    <source>
        <dbReference type="SAM" id="SignalP"/>
    </source>
</evidence>
<feature type="chain" id="PRO_5045308052" description="Lipocalin-like domain-containing protein" evidence="1">
    <location>
        <begin position="24"/>
        <end position="148"/>
    </location>
</feature>
<evidence type="ECO:0000313" key="2">
    <source>
        <dbReference type="EMBL" id="WGH75471.1"/>
    </source>
</evidence>
<protein>
    <recommendedName>
        <fullName evidence="4">Lipocalin-like domain-containing protein</fullName>
    </recommendedName>
</protein>
<reference evidence="2 3" key="1">
    <citation type="submission" date="2023-04" db="EMBL/GenBank/DDBJ databases">
        <title>Tenacibaculum tangerinum sp. nov., isolated from sea tidal flat of South Korea.</title>
        <authorList>
            <person name="Lee S.H."/>
            <person name="Kim J.-J."/>
        </authorList>
    </citation>
    <scope>NUCLEOTIDE SEQUENCE [LARGE SCALE GENOMIC DNA]</scope>
    <source>
        <strain evidence="2 3">GRR-S3-23</strain>
    </source>
</reference>
<accession>A0ABY8L2H6</accession>
<keyword evidence="3" id="KW-1185">Reference proteome</keyword>
<gene>
    <name evidence="2" type="ORF">P8625_15595</name>
</gene>
<proteinExistence type="predicted"/>
<feature type="signal peptide" evidence="1">
    <location>
        <begin position="1"/>
        <end position="23"/>
    </location>
</feature>
<dbReference type="EMBL" id="CP122539">
    <property type="protein sequence ID" value="WGH75471.1"/>
    <property type="molecule type" value="Genomic_DNA"/>
</dbReference>
<organism evidence="2 3">
    <name type="scientific">Tenacibaculum tangerinum</name>
    <dbReference type="NCBI Taxonomy" id="3038772"/>
    <lineage>
        <taxon>Bacteria</taxon>
        <taxon>Pseudomonadati</taxon>
        <taxon>Bacteroidota</taxon>
        <taxon>Flavobacteriia</taxon>
        <taxon>Flavobacteriales</taxon>
        <taxon>Flavobacteriaceae</taxon>
        <taxon>Tenacibaculum</taxon>
    </lineage>
</organism>
<dbReference type="Proteomes" id="UP001232001">
    <property type="component" value="Chromosome"/>
</dbReference>
<keyword evidence="1" id="KW-0732">Signal</keyword>
<evidence type="ECO:0008006" key="4">
    <source>
        <dbReference type="Google" id="ProtNLM"/>
    </source>
</evidence>
<sequence>MNLKSLILFLFSLVLLWSCTEENDTPISNNIQIENNLKNGVWKITSFIDSGTDKTIDFLGYNFTFDSSGVLYATNEANNYQGTWSITNSNSNDDSQEDLDFNINFNLTNNFVELNEDWDFVSHSSTKIALINISGGDGDTDYLTFEKK</sequence>